<evidence type="ECO:0000256" key="1">
    <source>
        <dbReference type="ARBA" id="ARBA00004123"/>
    </source>
</evidence>
<dbReference type="InterPro" id="IPR001138">
    <property type="entry name" value="Zn2Cys6_DnaBD"/>
</dbReference>
<dbReference type="HOGENOM" id="CLU_012010_0_0_1"/>
<keyword evidence="3" id="KW-0862">Zinc</keyword>
<feature type="compositionally biased region" description="Polar residues" evidence="6">
    <location>
        <begin position="719"/>
        <end position="728"/>
    </location>
</feature>
<dbReference type="PANTHER" id="PTHR46910:SF3">
    <property type="entry name" value="HALOTOLERANCE PROTEIN 9-RELATED"/>
    <property type="match status" value="1"/>
</dbReference>
<dbReference type="GeneID" id="11498542"/>
<dbReference type="AlphaFoldDB" id="G0W5X7"/>
<dbReference type="eggNOG" id="ENOG502RBGV">
    <property type="taxonomic scope" value="Eukaryota"/>
</dbReference>
<evidence type="ECO:0000256" key="5">
    <source>
        <dbReference type="ARBA" id="ARBA00023242"/>
    </source>
</evidence>
<dbReference type="Pfam" id="PF04082">
    <property type="entry name" value="Fungal_trans"/>
    <property type="match status" value="1"/>
</dbReference>
<dbReference type="PANTHER" id="PTHR46910">
    <property type="entry name" value="TRANSCRIPTION FACTOR PDR1"/>
    <property type="match status" value="1"/>
</dbReference>
<reference evidence="8 9" key="1">
    <citation type="journal article" date="2011" name="Proc. Natl. Acad. Sci. U.S.A.">
        <title>Evolutionary erosion of yeast sex chromosomes by mating-type switching accidents.</title>
        <authorList>
            <person name="Gordon J.L."/>
            <person name="Armisen D."/>
            <person name="Proux-Wera E."/>
            <person name="Oheigeartaigh S.S."/>
            <person name="Byrne K.P."/>
            <person name="Wolfe K.H."/>
        </authorList>
    </citation>
    <scope>NUCLEOTIDE SEQUENCE [LARGE SCALE GENOMIC DNA]</scope>
    <source>
        <strain evidence="9">ATCC 10597 / BCRC 20456 / CBS 421 / NBRC 0211 / NRRL Y-12639</strain>
    </source>
</reference>
<protein>
    <recommendedName>
        <fullName evidence="7">Zn(2)-C6 fungal-type domain-containing protein</fullName>
    </recommendedName>
</protein>
<evidence type="ECO:0000259" key="7">
    <source>
        <dbReference type="PROSITE" id="PS50048"/>
    </source>
</evidence>
<dbReference type="Proteomes" id="UP000000689">
    <property type="component" value="Chromosome 2"/>
</dbReference>
<evidence type="ECO:0000313" key="9">
    <source>
        <dbReference type="Proteomes" id="UP000000689"/>
    </source>
</evidence>
<keyword evidence="9" id="KW-1185">Reference proteome</keyword>
<dbReference type="GO" id="GO:0045944">
    <property type="term" value="P:positive regulation of transcription by RNA polymerase II"/>
    <property type="evidence" value="ECO:0007669"/>
    <property type="project" value="UniProtKB-ARBA"/>
</dbReference>
<keyword evidence="5" id="KW-0539">Nucleus</keyword>
<sequence length="803" mass="92915">MNMTDINGKEVTNKNRQRLRVQRACAICKKRKVKCDGMKPCSNCIKRSKDCTYTTAYKIPNMKYSPSLSPSSKTHSVSIENSPAAPDASLDIRLHQKKANHVTKILRNTERKPEEALVIDLLLGLGNNAPSSSTSSTAVSINNKNNNNNNNQSTEDDLIRNDKLSAIVSPSKREQQQQNCQPIHHFSQLSFSHEKYRFHRRYQNLLPYYFGKSLISELSDKIIKDNNLEIPRIQNYAWNLSGGHYLKFDITTLQCSFSNSLSSSTTTATSSQFFDFENIIHLSIIRKLLTFYFKEINKPFNIIHESMFWDQYNNVFIQQEKQKNIESTKLFKSMLYLIIITTLRFQEGFLEENDNDIPHTKLTKEEKIILESLKSEKALEDSMFNYSYSIISKLTFEWESFELIQSWLLITFYLRTCYRQTSSWHALGQAINLCNGMSLHLNEFPHIHSKYEESKLFHCFWACFIIDKFISFQLGRFYLLPLPIHHMEFPSESNRCNDGTDWFSKETIQLFHLSLIIMELQNRNAEELTFEQCVKIRNDLANWFDVHIATTVDEFLSSSKSPAQIQPLISYLDVRLSFEIKYLFHLINPPDLTTPWSHNFPTDIRILINNIELSITLIQYLLDEKLFFVPWWLNLSQLFTASLSCIILIHSGIQSSKVNILLKKAIDIWNSLENSNPKNKPTMISQCLWCLRMLSKLSRLGLMNSHSILENLVGENNGDNSPNKNKFSQFGKVDEKEDESSERVNENGYTNDNAQSSIHQLLNDPSLSATLSSSVAVFENNSTNLLEDGLFSNLQWFDQDFAL</sequence>
<name>G0W5X7_NAUDC</name>
<evidence type="ECO:0000313" key="8">
    <source>
        <dbReference type="EMBL" id="CCD23188.1"/>
    </source>
</evidence>
<dbReference type="PROSITE" id="PS50048">
    <property type="entry name" value="ZN2_CY6_FUNGAL_2"/>
    <property type="match status" value="1"/>
</dbReference>
<dbReference type="GO" id="GO:0000981">
    <property type="term" value="F:DNA-binding transcription factor activity, RNA polymerase II-specific"/>
    <property type="evidence" value="ECO:0007669"/>
    <property type="project" value="InterPro"/>
</dbReference>
<organism evidence="8 9">
    <name type="scientific">Naumovozyma dairenensis (strain ATCC 10597 / BCRC 20456 / CBS 421 / NBRC 0211 / NRRL Y-12639)</name>
    <name type="common">Saccharomyces dairenensis</name>
    <dbReference type="NCBI Taxonomy" id="1071378"/>
    <lineage>
        <taxon>Eukaryota</taxon>
        <taxon>Fungi</taxon>
        <taxon>Dikarya</taxon>
        <taxon>Ascomycota</taxon>
        <taxon>Saccharomycotina</taxon>
        <taxon>Saccharomycetes</taxon>
        <taxon>Saccharomycetales</taxon>
        <taxon>Saccharomycetaceae</taxon>
        <taxon>Naumovozyma</taxon>
    </lineage>
</organism>
<dbReference type="CDD" id="cd12148">
    <property type="entry name" value="fungal_TF_MHR"/>
    <property type="match status" value="1"/>
</dbReference>
<keyword evidence="2" id="KW-0479">Metal-binding</keyword>
<dbReference type="Pfam" id="PF00172">
    <property type="entry name" value="Zn_clus"/>
    <property type="match status" value="1"/>
</dbReference>
<evidence type="ECO:0000256" key="6">
    <source>
        <dbReference type="SAM" id="MobiDB-lite"/>
    </source>
</evidence>
<dbReference type="RefSeq" id="XP_003668431.1">
    <property type="nucleotide sequence ID" value="XM_003668383.1"/>
</dbReference>
<proteinExistence type="predicted"/>
<feature type="region of interest" description="Disordered" evidence="6">
    <location>
        <begin position="133"/>
        <end position="157"/>
    </location>
</feature>
<evidence type="ECO:0000256" key="4">
    <source>
        <dbReference type="ARBA" id="ARBA00023125"/>
    </source>
</evidence>
<dbReference type="EMBL" id="HE580268">
    <property type="protein sequence ID" value="CCD23188.1"/>
    <property type="molecule type" value="Genomic_DNA"/>
</dbReference>
<evidence type="ECO:0000256" key="3">
    <source>
        <dbReference type="ARBA" id="ARBA00022833"/>
    </source>
</evidence>
<dbReference type="SMART" id="SM00066">
    <property type="entry name" value="GAL4"/>
    <property type="match status" value="1"/>
</dbReference>
<feature type="compositionally biased region" description="Low complexity" evidence="6">
    <location>
        <begin position="133"/>
        <end position="151"/>
    </location>
</feature>
<keyword evidence="4" id="KW-0238">DNA-binding</keyword>
<comment type="subcellular location">
    <subcellularLocation>
        <location evidence="1">Nucleus</location>
    </subcellularLocation>
</comment>
<dbReference type="Gene3D" id="4.10.240.10">
    <property type="entry name" value="Zn(2)-C6 fungal-type DNA-binding domain"/>
    <property type="match status" value="1"/>
</dbReference>
<dbReference type="InterPro" id="IPR050987">
    <property type="entry name" value="AtrR-like"/>
</dbReference>
<dbReference type="GO" id="GO:0006351">
    <property type="term" value="P:DNA-templated transcription"/>
    <property type="evidence" value="ECO:0007669"/>
    <property type="project" value="InterPro"/>
</dbReference>
<dbReference type="SMART" id="SM00906">
    <property type="entry name" value="Fungal_trans"/>
    <property type="match status" value="1"/>
</dbReference>
<dbReference type="PROSITE" id="PS00463">
    <property type="entry name" value="ZN2_CY6_FUNGAL_1"/>
    <property type="match status" value="1"/>
</dbReference>
<dbReference type="InterPro" id="IPR007219">
    <property type="entry name" value="XnlR_reg_dom"/>
</dbReference>
<dbReference type="OMA" id="YDLVLCI"/>
<feature type="domain" description="Zn(2)-C6 fungal-type" evidence="7">
    <location>
        <begin position="24"/>
        <end position="53"/>
    </location>
</feature>
<dbReference type="SUPFAM" id="SSF57701">
    <property type="entry name" value="Zn2/Cys6 DNA-binding domain"/>
    <property type="match status" value="1"/>
</dbReference>
<dbReference type="OrthoDB" id="4064873at2759"/>
<dbReference type="GO" id="GO:0005634">
    <property type="term" value="C:nucleus"/>
    <property type="evidence" value="ECO:0007669"/>
    <property type="project" value="UniProtKB-SubCell"/>
</dbReference>
<dbReference type="CDD" id="cd00067">
    <property type="entry name" value="GAL4"/>
    <property type="match status" value="1"/>
</dbReference>
<dbReference type="InterPro" id="IPR036864">
    <property type="entry name" value="Zn2-C6_fun-type_DNA-bd_sf"/>
</dbReference>
<dbReference type="GO" id="GO:0003677">
    <property type="term" value="F:DNA binding"/>
    <property type="evidence" value="ECO:0007669"/>
    <property type="project" value="UniProtKB-KW"/>
</dbReference>
<dbReference type="GO" id="GO:0008270">
    <property type="term" value="F:zinc ion binding"/>
    <property type="evidence" value="ECO:0007669"/>
    <property type="project" value="InterPro"/>
</dbReference>
<gene>
    <name evidence="8" type="primary">NDAI0B01540</name>
    <name evidence="8" type="ordered locus">NDAI_0B01540</name>
</gene>
<accession>G0W5X7</accession>
<dbReference type="KEGG" id="ndi:NDAI_0B01540"/>
<evidence type="ECO:0000256" key="2">
    <source>
        <dbReference type="ARBA" id="ARBA00022723"/>
    </source>
</evidence>
<feature type="region of interest" description="Disordered" evidence="6">
    <location>
        <begin position="719"/>
        <end position="752"/>
    </location>
</feature>